<feature type="region of interest" description="Disordered" evidence="1">
    <location>
        <begin position="1"/>
        <end position="46"/>
    </location>
</feature>
<reference evidence="2" key="1">
    <citation type="submission" date="2019-11" db="UniProtKB">
        <authorList>
            <consortium name="WormBaseParasite"/>
        </authorList>
    </citation>
    <scope>IDENTIFICATION</scope>
</reference>
<proteinExistence type="predicted"/>
<organism evidence="2">
    <name type="scientific">Mesocestoides corti</name>
    <name type="common">Flatworm</name>
    <dbReference type="NCBI Taxonomy" id="53468"/>
    <lineage>
        <taxon>Eukaryota</taxon>
        <taxon>Metazoa</taxon>
        <taxon>Spiralia</taxon>
        <taxon>Lophotrochozoa</taxon>
        <taxon>Platyhelminthes</taxon>
        <taxon>Cestoda</taxon>
        <taxon>Eucestoda</taxon>
        <taxon>Cyclophyllidea</taxon>
        <taxon>Mesocestoididae</taxon>
        <taxon>Mesocestoides</taxon>
    </lineage>
</organism>
<accession>A0A5K3FA00</accession>
<name>A0A5K3FA00_MESCO</name>
<protein>
    <submittedName>
        <fullName evidence="2">BHLH domain-containing protein</fullName>
    </submittedName>
</protein>
<evidence type="ECO:0000313" key="2">
    <source>
        <dbReference type="WBParaSite" id="MCU_006658-RA"/>
    </source>
</evidence>
<dbReference type="AlphaFoldDB" id="A0A5K3FA00"/>
<dbReference type="WBParaSite" id="MCU_006658-RA">
    <property type="protein sequence ID" value="MCU_006658-RA"/>
    <property type="gene ID" value="MCU_006658"/>
</dbReference>
<sequence length="158" mass="17798">MLFKMPSPKRCTPTSRRDALSSSSLSPMPTCTRNRHISQASGQRRQRRLSQLARLDQTLTNLRRVVPSVTSAGSNRIDSYEGVEALLSDTIILFRTIIEDPEILETVRAGFLAKFSQPSQPAPPVPPEPQSVPQTVDNLFTLLKLKQRSKKRFVQLRN</sequence>
<evidence type="ECO:0000256" key="1">
    <source>
        <dbReference type="SAM" id="MobiDB-lite"/>
    </source>
</evidence>